<name>A0A6J5YW39_9ZZZZ</name>
<dbReference type="EMBL" id="CAESAM010000002">
    <property type="protein sequence ID" value="CAB4331973.1"/>
    <property type="molecule type" value="Genomic_DNA"/>
</dbReference>
<proteinExistence type="predicted"/>
<reference evidence="1" key="1">
    <citation type="submission" date="2020-05" db="EMBL/GenBank/DDBJ databases">
        <authorList>
            <person name="Chiriac C."/>
            <person name="Salcher M."/>
            <person name="Ghai R."/>
            <person name="Kavagutti S V."/>
        </authorList>
    </citation>
    <scope>NUCLEOTIDE SEQUENCE</scope>
</reference>
<gene>
    <name evidence="2" type="ORF">UFOPK2252_00297</name>
    <name evidence="1" type="ORF">UFOPK4171_00061</name>
</gene>
<evidence type="ECO:0000313" key="1">
    <source>
        <dbReference type="EMBL" id="CAB4331973.1"/>
    </source>
</evidence>
<protein>
    <submittedName>
        <fullName evidence="1">Unannotated protein</fullName>
    </submittedName>
</protein>
<evidence type="ECO:0000313" key="2">
    <source>
        <dbReference type="EMBL" id="CAB4650386.1"/>
    </source>
</evidence>
<dbReference type="AlphaFoldDB" id="A0A6J5YW39"/>
<sequence>MLTPVNKVNKYIIKNEPKIALTPTTSGMALATKPPKTKANKINVNGMEMDSANAKSLEILLLMA</sequence>
<organism evidence="1">
    <name type="scientific">freshwater metagenome</name>
    <dbReference type="NCBI Taxonomy" id="449393"/>
    <lineage>
        <taxon>unclassified sequences</taxon>
        <taxon>metagenomes</taxon>
        <taxon>ecological metagenomes</taxon>
    </lineage>
</organism>
<accession>A0A6J5YW39</accession>
<dbReference type="EMBL" id="CAEZWN010000015">
    <property type="protein sequence ID" value="CAB4650386.1"/>
    <property type="molecule type" value="Genomic_DNA"/>
</dbReference>